<dbReference type="Gene3D" id="3.30.40.10">
    <property type="entry name" value="Zinc/RING finger domain, C3HC4 (zinc finger)"/>
    <property type="match status" value="1"/>
</dbReference>
<reference evidence="6" key="1">
    <citation type="journal article" date="2020" name="Fungal Divers.">
        <title>Resolving the Mortierellaceae phylogeny through synthesis of multi-gene phylogenetics and phylogenomics.</title>
        <authorList>
            <person name="Vandepol N."/>
            <person name="Liber J."/>
            <person name="Desiro A."/>
            <person name="Na H."/>
            <person name="Kennedy M."/>
            <person name="Barry K."/>
            <person name="Grigoriev I.V."/>
            <person name="Miller A.N."/>
            <person name="O'Donnell K."/>
            <person name="Stajich J.E."/>
            <person name="Bonito G."/>
        </authorList>
    </citation>
    <scope>NUCLEOTIDE SEQUENCE</scope>
    <source>
        <strain evidence="6">REB-010B</strain>
    </source>
</reference>
<sequence length="460" mass="51430">METSPGTVHVHPLTCQPFILVRPVTQIPQLAGVSSSSSSSQPIIDLTERPAPRTIHPNTLPSQSVEIIEINSDDDTPHHNHSRHQYHNTEGDENDNNNNWEDEVQFLRATPAPLNRSHPSRDASQAPLGSEIFLHRHLYTPESFRQEREQLRRAPTMEEQRRQLIRDSIWGPSARSNTLGSGLRASTRRPLHDRMQVSDFWGPVRPEGGGGFRYRGSLSNAEYRTLVREPVHNFLETVLGLQFLHQHQHQHQQQQHHQHHHRHQPRFGDDVADYAPFFTDDEDGWGEEPLGGGAFDDLLDENMEDVESEPKPVVPARPGYTKSLNAEVTIACPVCCLELGHKGKENTKLWVVVGCGHVICDDCVEGIFMSKVAVKGSKARRSSISKRSKGKGKAKWTASGAQSDEQDGQIDTNTSPLQDADAAGVKTSPDVTFKVVKRVTGACPSCNRKIKKTSIQQLYL</sequence>
<accession>A0A9P6RQ01</accession>
<evidence type="ECO:0000256" key="4">
    <source>
        <dbReference type="SAM" id="MobiDB-lite"/>
    </source>
</evidence>
<dbReference type="GO" id="GO:0008270">
    <property type="term" value="F:zinc ion binding"/>
    <property type="evidence" value="ECO:0007669"/>
    <property type="project" value="UniProtKB-KW"/>
</dbReference>
<feature type="compositionally biased region" description="Basic residues" evidence="4">
    <location>
        <begin position="380"/>
        <end position="394"/>
    </location>
</feature>
<keyword evidence="3" id="KW-0862">Zinc</keyword>
<feature type="compositionally biased region" description="Polar residues" evidence="4">
    <location>
        <begin position="399"/>
        <end position="417"/>
    </location>
</feature>
<dbReference type="AlphaFoldDB" id="A0A9P6RQ01"/>
<comment type="caution">
    <text evidence="6">The sequence shown here is derived from an EMBL/GenBank/DDBJ whole genome shotgun (WGS) entry which is preliminary data.</text>
</comment>
<proteinExistence type="predicted"/>
<evidence type="ECO:0000313" key="7">
    <source>
        <dbReference type="Proteomes" id="UP000738325"/>
    </source>
</evidence>
<keyword evidence="7" id="KW-1185">Reference proteome</keyword>
<evidence type="ECO:0000313" key="6">
    <source>
        <dbReference type="EMBL" id="KAG0325756.1"/>
    </source>
</evidence>
<feature type="compositionally biased region" description="Polar residues" evidence="4">
    <location>
        <begin position="56"/>
        <end position="65"/>
    </location>
</feature>
<dbReference type="SMART" id="SM00184">
    <property type="entry name" value="RING"/>
    <property type="match status" value="1"/>
</dbReference>
<organism evidence="6 7">
    <name type="scientific">Dissophora globulifera</name>
    <dbReference type="NCBI Taxonomy" id="979702"/>
    <lineage>
        <taxon>Eukaryota</taxon>
        <taxon>Fungi</taxon>
        <taxon>Fungi incertae sedis</taxon>
        <taxon>Mucoromycota</taxon>
        <taxon>Mortierellomycotina</taxon>
        <taxon>Mortierellomycetes</taxon>
        <taxon>Mortierellales</taxon>
        <taxon>Mortierellaceae</taxon>
        <taxon>Dissophora</taxon>
    </lineage>
</organism>
<dbReference type="InterPro" id="IPR017907">
    <property type="entry name" value="Znf_RING_CS"/>
</dbReference>
<dbReference type="InterPro" id="IPR001841">
    <property type="entry name" value="Znf_RING"/>
</dbReference>
<feature type="domain" description="RING-type" evidence="5">
    <location>
        <begin position="332"/>
        <end position="446"/>
    </location>
</feature>
<dbReference type="OrthoDB" id="2398441at2759"/>
<feature type="region of interest" description="Disordered" evidence="4">
    <location>
        <begin position="32"/>
        <end position="99"/>
    </location>
</feature>
<feature type="region of interest" description="Disordered" evidence="4">
    <location>
        <begin position="380"/>
        <end position="423"/>
    </location>
</feature>
<dbReference type="InterPro" id="IPR013083">
    <property type="entry name" value="Znf_RING/FYVE/PHD"/>
</dbReference>
<name>A0A9P6RQ01_9FUNG</name>
<dbReference type="EMBL" id="JAAAIP010000102">
    <property type="protein sequence ID" value="KAG0325756.1"/>
    <property type="molecule type" value="Genomic_DNA"/>
</dbReference>
<dbReference type="Proteomes" id="UP000738325">
    <property type="component" value="Unassembled WGS sequence"/>
</dbReference>
<dbReference type="PROSITE" id="PS00518">
    <property type="entry name" value="ZF_RING_1"/>
    <property type="match status" value="1"/>
</dbReference>
<evidence type="ECO:0000256" key="3">
    <source>
        <dbReference type="ARBA" id="ARBA00022833"/>
    </source>
</evidence>
<evidence type="ECO:0000256" key="2">
    <source>
        <dbReference type="ARBA" id="ARBA00022771"/>
    </source>
</evidence>
<gene>
    <name evidence="6" type="ORF">BGZ99_000201</name>
</gene>
<evidence type="ECO:0000259" key="5">
    <source>
        <dbReference type="SMART" id="SM00184"/>
    </source>
</evidence>
<keyword evidence="2" id="KW-0863">Zinc-finger</keyword>
<evidence type="ECO:0000256" key="1">
    <source>
        <dbReference type="ARBA" id="ARBA00022723"/>
    </source>
</evidence>
<keyword evidence="1" id="KW-0479">Metal-binding</keyword>
<protein>
    <recommendedName>
        <fullName evidence="5">RING-type domain-containing protein</fullName>
    </recommendedName>
</protein>